<sequence length="296" mass="34819">MLSILIPTYNYDILPLAREVHKQASNLKSDFEIIIMDDASPVLGFDKNELNRFSNLRFIELPQNIGRSSIRNRLAKTAKYEWCLFLDADVLPVNTNFIDSYLKAISKDSEVINGGILYQDNNPDNIENLRWVYGRKREALSCEQRNKNVYLSFLTLNFMIRKSLFERICFNEDIPNLRHEDTLFSFNLKEQGIKVEHITNPVYHMGLEDSKTFLDKSLKSVEALSLLVSKKLLPYQYTRISKVYQNITTWGLNSLCAFIYLKFKLLFERHLLGKRPSLFIFDLYRLSYYCYINKKN</sequence>
<organism evidence="2 3">
    <name type="scientific">Winogradskyella aurantia</name>
    <dbReference type="NCBI Taxonomy" id="1915063"/>
    <lineage>
        <taxon>Bacteria</taxon>
        <taxon>Pseudomonadati</taxon>
        <taxon>Bacteroidota</taxon>
        <taxon>Flavobacteriia</taxon>
        <taxon>Flavobacteriales</taxon>
        <taxon>Flavobacteriaceae</taxon>
        <taxon>Winogradskyella</taxon>
    </lineage>
</organism>
<evidence type="ECO:0000259" key="1">
    <source>
        <dbReference type="Pfam" id="PF00535"/>
    </source>
</evidence>
<dbReference type="InterPro" id="IPR029044">
    <property type="entry name" value="Nucleotide-diphossugar_trans"/>
</dbReference>
<dbReference type="InterPro" id="IPR001173">
    <property type="entry name" value="Glyco_trans_2-like"/>
</dbReference>
<dbReference type="AlphaFoldDB" id="A0A265UUM6"/>
<dbReference type="Proteomes" id="UP000216840">
    <property type="component" value="Unassembled WGS sequence"/>
</dbReference>
<proteinExistence type="predicted"/>
<name>A0A265UUM6_9FLAO</name>
<dbReference type="EMBL" id="NGJN01000003">
    <property type="protein sequence ID" value="OZV69015.1"/>
    <property type="molecule type" value="Genomic_DNA"/>
</dbReference>
<dbReference type="Pfam" id="PF00535">
    <property type="entry name" value="Glycos_transf_2"/>
    <property type="match status" value="1"/>
</dbReference>
<dbReference type="SUPFAM" id="SSF53448">
    <property type="entry name" value="Nucleotide-diphospho-sugar transferases"/>
    <property type="match status" value="1"/>
</dbReference>
<dbReference type="PANTHER" id="PTHR43685:SF2">
    <property type="entry name" value="GLYCOSYLTRANSFERASE 2-LIKE DOMAIN-CONTAINING PROTEIN"/>
    <property type="match status" value="1"/>
</dbReference>
<evidence type="ECO:0000313" key="2">
    <source>
        <dbReference type="EMBL" id="OZV69015.1"/>
    </source>
</evidence>
<dbReference type="RefSeq" id="WP_094967786.1">
    <property type="nucleotide sequence ID" value="NZ_NGJN01000003.1"/>
</dbReference>
<dbReference type="CDD" id="cd00761">
    <property type="entry name" value="Glyco_tranf_GTA_type"/>
    <property type="match status" value="1"/>
</dbReference>
<evidence type="ECO:0000313" key="3">
    <source>
        <dbReference type="Proteomes" id="UP000216840"/>
    </source>
</evidence>
<dbReference type="GO" id="GO:0016740">
    <property type="term" value="F:transferase activity"/>
    <property type="evidence" value="ECO:0007669"/>
    <property type="project" value="UniProtKB-KW"/>
</dbReference>
<reference evidence="2 3" key="1">
    <citation type="submission" date="2017-05" db="EMBL/GenBank/DDBJ databases">
        <title>The draft genome sequence of Idiomarina salinarum WNB302.</title>
        <authorList>
            <person name="Sun Y."/>
            <person name="Chen B."/>
            <person name="Du Z."/>
        </authorList>
    </citation>
    <scope>NUCLEOTIDE SEQUENCE [LARGE SCALE GENOMIC DNA]</scope>
    <source>
        <strain evidence="2 3">WNB302</strain>
    </source>
</reference>
<feature type="domain" description="Glycosyltransferase 2-like" evidence="1">
    <location>
        <begin position="3"/>
        <end position="167"/>
    </location>
</feature>
<keyword evidence="3" id="KW-1185">Reference proteome</keyword>
<protein>
    <submittedName>
        <fullName evidence="2">Glycosyl transferase</fullName>
    </submittedName>
</protein>
<comment type="caution">
    <text evidence="2">The sequence shown here is derived from an EMBL/GenBank/DDBJ whole genome shotgun (WGS) entry which is preliminary data.</text>
</comment>
<keyword evidence="2" id="KW-0808">Transferase</keyword>
<accession>A0A265UUM6</accession>
<dbReference type="PANTHER" id="PTHR43685">
    <property type="entry name" value="GLYCOSYLTRANSFERASE"/>
    <property type="match status" value="1"/>
</dbReference>
<dbReference type="OrthoDB" id="761861at2"/>
<dbReference type="Gene3D" id="3.90.550.10">
    <property type="entry name" value="Spore Coat Polysaccharide Biosynthesis Protein SpsA, Chain A"/>
    <property type="match status" value="1"/>
</dbReference>
<dbReference type="InterPro" id="IPR050834">
    <property type="entry name" value="Glycosyltransf_2"/>
</dbReference>
<gene>
    <name evidence="2" type="ORF">CA834_06015</name>
</gene>